<evidence type="ECO:0000259" key="1">
    <source>
        <dbReference type="Pfam" id="PF04183"/>
    </source>
</evidence>
<dbReference type="PANTHER" id="PTHR34384">
    <property type="entry name" value="L-2,3-DIAMINOPROPANOATE--CITRATE LIGASE"/>
    <property type="match status" value="1"/>
</dbReference>
<proteinExistence type="predicted"/>
<keyword evidence="3" id="KW-1185">Reference proteome</keyword>
<sequence length="677" mass="77309">MRNCQLATGGKYNTGVSSTRKNAKLVVTRRFVVAASSRDDSENEGNDQRTVEFDMIENNLELEHPLDGKIFVFEVSNIPFLEKAVENHVYKVGLMDPEEISHHYYHADLAPLVNCNSISNCIQELETPELLMRTISEWQGFKDQENINSLCRELMSSVEHQEHVYENRPRDPDLETWKAIDWETSIVEGHATHPMHRTRFTIPPLEKLDVSANIYEAEVVFVSIKRENVIISGSYEELTAPLLRAAKFDPKYLYLTEKKLDTKASRVGEAYDKEMTELVDLTDRVILPVHKLQIPAVKLKFGNEVEFLPYSVSARGQASVRTLALESLYQVGRCIKLPIAIKITSALRTVTPWSTFIGPNIDRLVPVLKQLNVKFLQEIGSEHRNVLKIASEPASIVYKSDDFDLAKHLACIVRDDMEYIVNKENAGKTGGCEKVIVCAALTEKNSKGIPNVIDSFGLYTKESRVRFLYQYSDIFFACFVPPMIKYGWSYEAHQQNVAVVVSISDNSDKEINGMNKFNESGNKGIASKNVNVTGFVARDFGGIKVHLPTLRKVLHENRDMINSDDERYYDLEMLPDSCTEAYTMNEVYKLGYHTMIQCQMYRLVRALDLHYCGTGWSIVRKNLEKYAVLPEAGGNKPHQLLDNWYSQRVNLKCFIKMKLDSLYRDYIYESVPNVLLM</sequence>
<dbReference type="InterPro" id="IPR037455">
    <property type="entry name" value="LucA/IucC-like"/>
</dbReference>
<dbReference type="Gene3D" id="1.10.510.40">
    <property type="match status" value="2"/>
</dbReference>
<organism evidence="2 3">
    <name type="scientific">Zancudomyces culisetae</name>
    <name type="common">Gut fungus</name>
    <name type="synonym">Smittium culisetae</name>
    <dbReference type="NCBI Taxonomy" id="1213189"/>
    <lineage>
        <taxon>Eukaryota</taxon>
        <taxon>Fungi</taxon>
        <taxon>Fungi incertae sedis</taxon>
        <taxon>Zoopagomycota</taxon>
        <taxon>Kickxellomycotina</taxon>
        <taxon>Harpellomycetes</taxon>
        <taxon>Harpellales</taxon>
        <taxon>Legeriomycetaceae</taxon>
        <taxon>Zancudomyces</taxon>
    </lineage>
</organism>
<evidence type="ECO:0000313" key="3">
    <source>
        <dbReference type="Proteomes" id="UP000188320"/>
    </source>
</evidence>
<feature type="domain" description="Aerobactin siderophore biosynthesis IucA/IucC N-terminal" evidence="1">
    <location>
        <begin position="179"/>
        <end position="442"/>
    </location>
</feature>
<dbReference type="InterPro" id="IPR007310">
    <property type="entry name" value="Aerobactin_biosyn_IucA/IucC_N"/>
</dbReference>
<dbReference type="Pfam" id="PF04183">
    <property type="entry name" value="IucA_IucC"/>
    <property type="match status" value="1"/>
</dbReference>
<dbReference type="AlphaFoldDB" id="A0A1R1PLY2"/>
<dbReference type="PANTHER" id="PTHR34384:SF5">
    <property type="entry name" value="L-2,3-DIAMINOPROPANOATE--CITRATE LIGASE"/>
    <property type="match status" value="1"/>
</dbReference>
<accession>A0A1R1PLY2</accession>
<name>A0A1R1PLY2_ZANCU</name>
<dbReference type="OrthoDB" id="2117718at2759"/>
<evidence type="ECO:0000313" key="2">
    <source>
        <dbReference type="EMBL" id="OMH81882.1"/>
    </source>
</evidence>
<comment type="caution">
    <text evidence="2">The sequence shown here is derived from an EMBL/GenBank/DDBJ whole genome shotgun (WGS) entry which is preliminary data.</text>
</comment>
<dbReference type="Proteomes" id="UP000188320">
    <property type="component" value="Unassembled WGS sequence"/>
</dbReference>
<protein>
    <recommendedName>
        <fullName evidence="1">Aerobactin siderophore biosynthesis IucA/IucC N-terminal domain-containing protein</fullName>
    </recommendedName>
</protein>
<reference evidence="3" key="1">
    <citation type="submission" date="2017-01" db="EMBL/GenBank/DDBJ databases">
        <authorList>
            <person name="Wang Y."/>
            <person name="White M."/>
            <person name="Kvist S."/>
            <person name="Moncalvo J.-M."/>
        </authorList>
    </citation>
    <scope>NUCLEOTIDE SEQUENCE [LARGE SCALE GENOMIC DNA]</scope>
    <source>
        <strain evidence="3">COL-18-3</strain>
    </source>
</reference>
<dbReference type="EMBL" id="LSSK01000797">
    <property type="protein sequence ID" value="OMH81882.1"/>
    <property type="molecule type" value="Genomic_DNA"/>
</dbReference>
<dbReference type="GO" id="GO:0019290">
    <property type="term" value="P:siderophore biosynthetic process"/>
    <property type="evidence" value="ECO:0007669"/>
    <property type="project" value="InterPro"/>
</dbReference>
<gene>
    <name evidence="2" type="ORF">AX774_g4656</name>
</gene>